<dbReference type="InParanoid" id="Q7NEP9"/>
<dbReference type="KEGG" id="gvi:gsr3829"/>
<reference evidence="1 2" key="1">
    <citation type="journal article" date="2003" name="DNA Res.">
        <title>Complete genome structure of Gloeobacter violaceus PCC 7421, a cyanobacterium that lacks thylakoids.</title>
        <authorList>
            <person name="Nakamura Y."/>
            <person name="Kaneko T."/>
            <person name="Sato S."/>
            <person name="Mimuro M."/>
            <person name="Miyashita H."/>
            <person name="Tsuchiya T."/>
            <person name="Sasamoto S."/>
            <person name="Watanabe A."/>
            <person name="Kawashima K."/>
            <person name="Kishida Y."/>
            <person name="Kiyokawa C."/>
            <person name="Kohara M."/>
            <person name="Matsumoto M."/>
            <person name="Matsuno A."/>
            <person name="Nakazaki N."/>
            <person name="Shimpo S."/>
            <person name="Takeuchi C."/>
            <person name="Yamada M."/>
            <person name="Tabata S."/>
        </authorList>
    </citation>
    <scope>NUCLEOTIDE SEQUENCE [LARGE SCALE GENOMIC DNA]</scope>
    <source>
        <strain evidence="2">ATCC 29082 / PCC 7421</strain>
    </source>
</reference>
<dbReference type="EnsemblBacteria" id="BAC91770">
    <property type="protein sequence ID" value="BAC91770"/>
    <property type="gene ID" value="BAC91770"/>
</dbReference>
<keyword evidence="2" id="KW-1185">Reference proteome</keyword>
<name>Q7NEP9_GLOVI</name>
<dbReference type="AlphaFoldDB" id="Q7NEP9"/>
<gene>
    <name evidence="1" type="ordered locus">gsr3829</name>
</gene>
<dbReference type="Proteomes" id="UP000000557">
    <property type="component" value="Chromosome"/>
</dbReference>
<dbReference type="OrthoDB" id="69748at2"/>
<evidence type="ECO:0000313" key="1">
    <source>
        <dbReference type="EMBL" id="BAC91770.1"/>
    </source>
</evidence>
<sequence>MLDNLNLHTPACSYGAWEEERNRQKVQIHWRFTTKEARKKLKRLYPS</sequence>
<accession>Q7NEP9</accession>
<organism evidence="1 2">
    <name type="scientific">Gloeobacter violaceus (strain ATCC 29082 / PCC 7421)</name>
    <dbReference type="NCBI Taxonomy" id="251221"/>
    <lineage>
        <taxon>Bacteria</taxon>
        <taxon>Bacillati</taxon>
        <taxon>Cyanobacteriota</taxon>
        <taxon>Cyanophyceae</taxon>
        <taxon>Gloeobacterales</taxon>
        <taxon>Gloeobacteraceae</taxon>
        <taxon>Gloeobacter</taxon>
    </lineage>
</organism>
<protein>
    <submittedName>
        <fullName evidence="1">Gsr3829 protein</fullName>
    </submittedName>
</protein>
<proteinExistence type="predicted"/>
<evidence type="ECO:0000313" key="2">
    <source>
        <dbReference type="Proteomes" id="UP000000557"/>
    </source>
</evidence>
<reference evidence="1 2" key="2">
    <citation type="journal article" date="2003" name="DNA Res.">
        <title>Complete genome structure of Gloeobacter violaceus PCC 7421, a cyanobacterium that lacks thylakoids (supplement).</title>
        <authorList>
            <person name="Nakamura Y."/>
            <person name="Kaneko T."/>
            <person name="Sato S."/>
            <person name="Mimuro M."/>
            <person name="Miyashita H."/>
            <person name="Tsuchiya T."/>
            <person name="Sasamoto S."/>
            <person name="Watanabe A."/>
            <person name="Kawashima K."/>
            <person name="Kishida Y."/>
            <person name="Kiyokawa C."/>
            <person name="Kohara M."/>
            <person name="Matsumoto M."/>
            <person name="Matsuno A."/>
            <person name="Nakazaki N."/>
            <person name="Shimpo S."/>
            <person name="Takeuchi C."/>
            <person name="Yamada M."/>
            <person name="Tabata S."/>
        </authorList>
    </citation>
    <scope>NUCLEOTIDE SEQUENCE [LARGE SCALE GENOMIC DNA]</scope>
    <source>
        <strain evidence="2">ATCC 29082 / PCC 7421</strain>
    </source>
</reference>
<dbReference type="EMBL" id="BA000045">
    <property type="protein sequence ID" value="BAC91770.1"/>
    <property type="molecule type" value="Genomic_DNA"/>
</dbReference>
<dbReference type="HOGENOM" id="CLU_3168585_0_0_3"/>